<evidence type="ECO:0000259" key="4">
    <source>
        <dbReference type="Pfam" id="PF00881"/>
    </source>
</evidence>
<feature type="domain" description="Nitroreductase" evidence="4">
    <location>
        <begin position="9"/>
        <end position="177"/>
    </location>
</feature>
<gene>
    <name evidence="5" type="ORF">JK634_19970</name>
</gene>
<dbReference type="AlphaFoldDB" id="A0A937FKU6"/>
<dbReference type="Proteomes" id="UP000623681">
    <property type="component" value="Unassembled WGS sequence"/>
</dbReference>
<keyword evidence="6" id="KW-1185">Reference proteome</keyword>
<evidence type="ECO:0000256" key="3">
    <source>
        <dbReference type="ARBA" id="ARBA00023002"/>
    </source>
</evidence>
<dbReference type="SUPFAM" id="SSF55469">
    <property type="entry name" value="FMN-dependent nitroreductase-like"/>
    <property type="match status" value="1"/>
</dbReference>
<reference evidence="5" key="1">
    <citation type="submission" date="2021-01" db="EMBL/GenBank/DDBJ databases">
        <title>Genome public.</title>
        <authorList>
            <person name="Liu C."/>
            <person name="Sun Q."/>
        </authorList>
    </citation>
    <scope>NUCLEOTIDE SEQUENCE</scope>
    <source>
        <strain evidence="5">YIM B02565</strain>
    </source>
</reference>
<sequence length="199" mass="23762">MEKEFHSAVKERRTIIEVGNEISVPIKRIREIIEESLKYTPTAFNSQSARIALLLGEESEKFWEVTKEHIIKNIQRDRLKENIEKINAFKKGYGTILFFEDLNIIEYLEQDYSTYREYFPVWAHQSNGMLQFIIWTSLEIEGLGASLQHYNTFIDRAIKEKWKLPDNWKLIAEMPFGNPISIPEEKHFQKINERYKEFK</sequence>
<dbReference type="InterPro" id="IPR033877">
    <property type="entry name" value="Frm2/Hbn1"/>
</dbReference>
<protein>
    <submittedName>
        <fullName evidence="5">Nitroreductase family protein</fullName>
    </submittedName>
</protein>
<dbReference type="Gene3D" id="3.40.109.10">
    <property type="entry name" value="NADH Oxidase"/>
    <property type="match status" value="1"/>
</dbReference>
<comment type="caution">
    <text evidence="5">The sequence shown here is derived from an EMBL/GenBank/DDBJ whole genome shotgun (WGS) entry which is preliminary data.</text>
</comment>
<proteinExistence type="predicted"/>
<dbReference type="GO" id="GO:0034599">
    <property type="term" value="P:cellular response to oxidative stress"/>
    <property type="evidence" value="ECO:0007669"/>
    <property type="project" value="InterPro"/>
</dbReference>
<evidence type="ECO:0000313" key="5">
    <source>
        <dbReference type="EMBL" id="MBL4934071.1"/>
    </source>
</evidence>
<dbReference type="EMBL" id="JAESWA010000029">
    <property type="protein sequence ID" value="MBL4934071.1"/>
    <property type="molecule type" value="Genomic_DNA"/>
</dbReference>
<keyword evidence="2" id="KW-0963">Cytoplasm</keyword>
<dbReference type="InterPro" id="IPR029479">
    <property type="entry name" value="Nitroreductase"/>
</dbReference>
<accession>A0A937FKU6</accession>
<dbReference type="InterPro" id="IPR000415">
    <property type="entry name" value="Nitroreductase-like"/>
</dbReference>
<dbReference type="PANTHER" id="PTHR43035:SF1">
    <property type="entry name" value="FATTY ACID REPRESSION MUTANT PROTEIN 2-RELATED"/>
    <property type="match status" value="1"/>
</dbReference>
<evidence type="ECO:0000256" key="1">
    <source>
        <dbReference type="ARBA" id="ARBA00004496"/>
    </source>
</evidence>
<comment type="subcellular location">
    <subcellularLocation>
        <location evidence="1">Cytoplasm</location>
    </subcellularLocation>
</comment>
<name>A0A937FKU6_9CLOT</name>
<keyword evidence="3" id="KW-0560">Oxidoreductase</keyword>
<dbReference type="CDD" id="cd02140">
    <property type="entry name" value="Frm2-like"/>
    <property type="match status" value="1"/>
</dbReference>
<dbReference type="FunFam" id="3.40.109.10:FF:000001">
    <property type="entry name" value="Nitroreductase family"/>
    <property type="match status" value="1"/>
</dbReference>
<dbReference type="GO" id="GO:0016491">
    <property type="term" value="F:oxidoreductase activity"/>
    <property type="evidence" value="ECO:0007669"/>
    <property type="project" value="UniProtKB-KW"/>
</dbReference>
<dbReference type="PANTHER" id="PTHR43035">
    <property type="entry name" value="FATTY ACID REPRESSION MUTANT PROTEIN 2-RELATED"/>
    <property type="match status" value="1"/>
</dbReference>
<dbReference type="GO" id="GO:0005737">
    <property type="term" value="C:cytoplasm"/>
    <property type="evidence" value="ECO:0007669"/>
    <property type="project" value="UniProtKB-SubCell"/>
</dbReference>
<evidence type="ECO:0000256" key="2">
    <source>
        <dbReference type="ARBA" id="ARBA00022490"/>
    </source>
</evidence>
<dbReference type="RefSeq" id="WP_202769532.1">
    <property type="nucleotide sequence ID" value="NZ_JAESWA010000029.1"/>
</dbReference>
<dbReference type="Pfam" id="PF00881">
    <property type="entry name" value="Nitroreductase"/>
    <property type="match status" value="1"/>
</dbReference>
<evidence type="ECO:0000313" key="6">
    <source>
        <dbReference type="Proteomes" id="UP000623681"/>
    </source>
</evidence>
<organism evidence="5 6">
    <name type="scientific">Clostridium paridis</name>
    <dbReference type="NCBI Taxonomy" id="2803863"/>
    <lineage>
        <taxon>Bacteria</taxon>
        <taxon>Bacillati</taxon>
        <taxon>Bacillota</taxon>
        <taxon>Clostridia</taxon>
        <taxon>Eubacteriales</taxon>
        <taxon>Clostridiaceae</taxon>
        <taxon>Clostridium</taxon>
    </lineage>
</organism>